<dbReference type="HOGENOM" id="CLU_077139_1_0_6"/>
<organism evidence="2 3">
    <name type="scientific">Spiribacter curvatus</name>
    <dbReference type="NCBI Taxonomy" id="1335757"/>
    <lineage>
        <taxon>Bacteria</taxon>
        <taxon>Pseudomonadati</taxon>
        <taxon>Pseudomonadota</taxon>
        <taxon>Gammaproteobacteria</taxon>
        <taxon>Chromatiales</taxon>
        <taxon>Ectothiorhodospiraceae</taxon>
        <taxon>Spiribacter</taxon>
    </lineage>
</organism>
<dbReference type="eggNOG" id="COG0535">
    <property type="taxonomic scope" value="Bacteria"/>
</dbReference>
<feature type="chain" id="PRO_5004664616" description="DUF3047 domain-containing protein" evidence="1">
    <location>
        <begin position="18"/>
        <end position="208"/>
    </location>
</feature>
<evidence type="ECO:0008006" key="4">
    <source>
        <dbReference type="Google" id="ProtNLM"/>
    </source>
</evidence>
<dbReference type="InterPro" id="IPR021409">
    <property type="entry name" value="DUF3047"/>
</dbReference>
<reference evidence="2 3" key="1">
    <citation type="journal article" date="2013" name="BMC Genomics">
        <title>Genomes of "Spiribacter", a streamlined, successful halophilic bacterium.</title>
        <authorList>
            <person name="Lopez-Perez M."/>
            <person name="Ghai R."/>
            <person name="Leon M.J."/>
            <person name="Rodriguez-Olmos A."/>
            <person name="Copa-Patino J.L."/>
            <person name="Soliveri J."/>
            <person name="Sanchez-Porro C."/>
            <person name="Ventosa A."/>
            <person name="Rodriguez-Valera F."/>
        </authorList>
    </citation>
    <scope>NUCLEOTIDE SEQUENCE [LARGE SCALE GENOMIC DNA]</scope>
    <source>
        <strain evidence="2 3">UAH-SP71</strain>
    </source>
</reference>
<dbReference type="KEGG" id="spiu:SPICUR_05750"/>
<name>U5T711_9GAMM</name>
<accession>U5T711</accession>
<evidence type="ECO:0000313" key="2">
    <source>
        <dbReference type="EMBL" id="AGY92123.1"/>
    </source>
</evidence>
<dbReference type="EMBL" id="CP005990">
    <property type="protein sequence ID" value="AGY92123.1"/>
    <property type="molecule type" value="Genomic_DNA"/>
</dbReference>
<feature type="signal peptide" evidence="1">
    <location>
        <begin position="1"/>
        <end position="17"/>
    </location>
</feature>
<protein>
    <recommendedName>
        <fullName evidence="4">DUF3047 domain-containing protein</fullName>
    </recommendedName>
</protein>
<proteinExistence type="predicted"/>
<dbReference type="Proteomes" id="UP000017640">
    <property type="component" value="Chromosome"/>
</dbReference>
<dbReference type="AlphaFoldDB" id="U5T711"/>
<keyword evidence="1" id="KW-0732">Signal</keyword>
<evidence type="ECO:0000313" key="3">
    <source>
        <dbReference type="Proteomes" id="UP000017640"/>
    </source>
</evidence>
<dbReference type="Pfam" id="PF11249">
    <property type="entry name" value="DUF3047"/>
    <property type="match status" value="1"/>
</dbReference>
<evidence type="ECO:0000256" key="1">
    <source>
        <dbReference type="SAM" id="SignalP"/>
    </source>
</evidence>
<keyword evidence="3" id="KW-1185">Reference proteome</keyword>
<sequence>MTVILSIPAILPTTALAQTPTSFDPATIIGWERHSFSGETGYTLSQRNAHRGVRAECDEGSASGLVYREGIDLTRTPIIEWRWRIVEPISRGTPRQKSGDDYAARLYAVDEHPILRWRTRAMNYVSTTQAGVGDHWSNAYADQATMVAVDGSDEGAGWRTHRRNLREDFARFHDRDITEIDTLAIMTDCDDTDDRAEAIYGTIRLLGE</sequence>
<dbReference type="STRING" id="1335757.SPICUR_05750"/>
<gene>
    <name evidence="2" type="ORF">SPICUR_05750</name>
</gene>